<dbReference type="Proteomes" id="UP000001294">
    <property type="component" value="Unassembled WGS sequence"/>
</dbReference>
<accession>B6QDL2</accession>
<name>B6QDL2_TALMQ</name>
<evidence type="ECO:0000313" key="2">
    <source>
        <dbReference type="Proteomes" id="UP000001294"/>
    </source>
</evidence>
<organism evidence="1 2">
    <name type="scientific">Talaromyces marneffei (strain ATCC 18224 / CBS 334.59 / QM 7333)</name>
    <name type="common">Penicillium marneffei</name>
    <dbReference type="NCBI Taxonomy" id="441960"/>
    <lineage>
        <taxon>Eukaryota</taxon>
        <taxon>Fungi</taxon>
        <taxon>Dikarya</taxon>
        <taxon>Ascomycota</taxon>
        <taxon>Pezizomycotina</taxon>
        <taxon>Eurotiomycetes</taxon>
        <taxon>Eurotiomycetidae</taxon>
        <taxon>Eurotiales</taxon>
        <taxon>Trichocomaceae</taxon>
        <taxon>Talaromyces</taxon>
        <taxon>Talaromyces sect. Talaromyces</taxon>
    </lineage>
</organism>
<protein>
    <submittedName>
        <fullName evidence="1">Uncharacterized protein</fullName>
    </submittedName>
</protein>
<keyword evidence="2" id="KW-1185">Reference proteome</keyword>
<reference evidence="2" key="1">
    <citation type="journal article" date="2015" name="Genome Announc.">
        <title>Genome sequence of the AIDS-associated pathogen Penicillium marneffei (ATCC18224) and its near taxonomic relative Talaromyces stipitatus (ATCC10500).</title>
        <authorList>
            <person name="Nierman W.C."/>
            <person name="Fedorova-Abrams N.D."/>
            <person name="Andrianopoulos A."/>
        </authorList>
    </citation>
    <scope>NUCLEOTIDE SEQUENCE [LARGE SCALE GENOMIC DNA]</scope>
    <source>
        <strain evidence="2">ATCC 18224 / CBS 334.59 / QM 7333</strain>
    </source>
</reference>
<sequence>MSSQKESIPFLSQGQNLKLERPHVEKAIENLHKTLSEMLVILLNDQNIVNLPIRAYDLDLPGQNNESSDSKQLSFFQPMSEEDYFRYKLSEKDKERHLKSKALVPSQGGFGKSKNLFISMNQPDLENFATYMNAGASVIQESTRTMMVPLATTLKIVVKRNHCAYKRATGSDVRERTQKKKTHFMLALELDCENQEELLSVEVLEILAVMKATLGQRRISEVVCKILIGNQDKRSEKTGVVLSRRSWILRHFNGDIGNIVFTDQI</sequence>
<dbReference type="AlphaFoldDB" id="B6QDL2"/>
<proteinExistence type="predicted"/>
<dbReference type="EMBL" id="DS995901">
    <property type="protein sequence ID" value="EEA23798.1"/>
    <property type="molecule type" value="Genomic_DNA"/>
</dbReference>
<gene>
    <name evidence="1" type="ORF">PMAA_078270</name>
</gene>
<evidence type="ECO:0000313" key="1">
    <source>
        <dbReference type="EMBL" id="EEA23798.1"/>
    </source>
</evidence>
<dbReference type="VEuPathDB" id="FungiDB:PMAA_078270"/>
<dbReference type="HOGENOM" id="CLU_1050124_0_0_1"/>